<keyword evidence="1" id="KW-0175">Coiled coil</keyword>
<dbReference type="Proteomes" id="UP000076643">
    <property type="component" value="Unassembled WGS sequence"/>
</dbReference>
<comment type="caution">
    <text evidence="3">The sequence shown here is derived from an EMBL/GenBank/DDBJ whole genome shotgun (WGS) entry which is preliminary data.</text>
</comment>
<dbReference type="EMBL" id="AUYB01000148">
    <property type="protein sequence ID" value="KZN30721.1"/>
    <property type="molecule type" value="Genomic_DNA"/>
</dbReference>
<keyword evidence="2" id="KW-0812">Transmembrane</keyword>
<dbReference type="AlphaFoldDB" id="A0A166UIQ3"/>
<dbReference type="PATRIC" id="fig|1365250.3.peg.4940"/>
<accession>A0A166UIQ3</accession>
<gene>
    <name evidence="3" type="ORF">N475_24660</name>
</gene>
<organism evidence="3 4">
    <name type="scientific">Pseudoalteromonas luteoviolacea DSM 6061</name>
    <dbReference type="NCBI Taxonomy" id="1365250"/>
    <lineage>
        <taxon>Bacteria</taxon>
        <taxon>Pseudomonadati</taxon>
        <taxon>Pseudomonadota</taxon>
        <taxon>Gammaproteobacteria</taxon>
        <taxon>Alteromonadales</taxon>
        <taxon>Pseudoalteromonadaceae</taxon>
        <taxon>Pseudoalteromonas</taxon>
    </lineage>
</organism>
<feature type="coiled-coil region" evidence="1">
    <location>
        <begin position="38"/>
        <end position="72"/>
    </location>
</feature>
<keyword evidence="2" id="KW-0472">Membrane</keyword>
<reference evidence="3 4" key="1">
    <citation type="submission" date="2013-07" db="EMBL/GenBank/DDBJ databases">
        <title>Comparative Genomic and Metabolomic Analysis of Twelve Strains of Pseudoalteromonas luteoviolacea.</title>
        <authorList>
            <person name="Vynne N.G."/>
            <person name="Mansson M."/>
            <person name="Gram L."/>
        </authorList>
    </citation>
    <scope>NUCLEOTIDE SEQUENCE [LARGE SCALE GENOMIC DNA]</scope>
    <source>
        <strain evidence="3 4">DSM 6061</strain>
    </source>
</reference>
<dbReference type="RefSeq" id="WP_063355674.1">
    <property type="nucleotide sequence ID" value="NZ_AQHB01000039.1"/>
</dbReference>
<keyword evidence="2" id="KW-1133">Transmembrane helix</keyword>
<proteinExistence type="predicted"/>
<evidence type="ECO:0000313" key="4">
    <source>
        <dbReference type="Proteomes" id="UP000076643"/>
    </source>
</evidence>
<evidence type="ECO:0000313" key="3">
    <source>
        <dbReference type="EMBL" id="KZN30721.1"/>
    </source>
</evidence>
<evidence type="ECO:0000256" key="1">
    <source>
        <dbReference type="SAM" id="Coils"/>
    </source>
</evidence>
<sequence length="103" mass="12030">MKFSFEDLVSVFNLIESHTLECIIMITCTMIVTSIVFKFLYKQEIKNKESAIEALEKQIELLEREKLISQKQDCGLHIATWEKERLIIKKVNSIIQQHLSDSS</sequence>
<protein>
    <submittedName>
        <fullName evidence="3">Uncharacterized protein</fullName>
    </submittedName>
</protein>
<evidence type="ECO:0000256" key="2">
    <source>
        <dbReference type="SAM" id="Phobius"/>
    </source>
</evidence>
<name>A0A166UIQ3_9GAMM</name>
<feature type="transmembrane region" description="Helical" evidence="2">
    <location>
        <begin position="23"/>
        <end position="41"/>
    </location>
</feature>
<keyword evidence="4" id="KW-1185">Reference proteome</keyword>